<sequence length="104" mass="12271">MDQKNLTIINIIHQSNKSNKEPDEILFTNIIYRELYRVVFKKKVMRKIRVSLLYQRCSGNALKMFKSYLHNSVPGYGISCLTIISDDNTKILGMNLLPRLFWFK</sequence>
<organism evidence="1">
    <name type="scientific">Cacopsylla melanoneura</name>
    <dbReference type="NCBI Taxonomy" id="428564"/>
    <lineage>
        <taxon>Eukaryota</taxon>
        <taxon>Metazoa</taxon>
        <taxon>Ecdysozoa</taxon>
        <taxon>Arthropoda</taxon>
        <taxon>Hexapoda</taxon>
        <taxon>Insecta</taxon>
        <taxon>Pterygota</taxon>
        <taxon>Neoptera</taxon>
        <taxon>Paraneoptera</taxon>
        <taxon>Hemiptera</taxon>
        <taxon>Sternorrhyncha</taxon>
        <taxon>Psylloidea</taxon>
        <taxon>Psyllidae</taxon>
        <taxon>Psyllinae</taxon>
        <taxon>Cacopsylla</taxon>
    </lineage>
</organism>
<name>A0A8D8SL96_9HEMI</name>
<accession>A0A8D8SL96</accession>
<dbReference type="EMBL" id="HBUF01227070">
    <property type="protein sequence ID" value="CAG6671874.1"/>
    <property type="molecule type" value="Transcribed_RNA"/>
</dbReference>
<evidence type="ECO:0000313" key="1">
    <source>
        <dbReference type="EMBL" id="CAG6671875.1"/>
    </source>
</evidence>
<dbReference type="AlphaFoldDB" id="A0A8D8SL96"/>
<reference evidence="1" key="1">
    <citation type="submission" date="2021-05" db="EMBL/GenBank/DDBJ databases">
        <authorList>
            <person name="Alioto T."/>
            <person name="Alioto T."/>
            <person name="Gomez Garrido J."/>
        </authorList>
    </citation>
    <scope>NUCLEOTIDE SEQUENCE</scope>
</reference>
<dbReference type="EMBL" id="HBUF01227071">
    <property type="protein sequence ID" value="CAG6671875.1"/>
    <property type="molecule type" value="Transcribed_RNA"/>
</dbReference>
<protein>
    <submittedName>
        <fullName evidence="1">Uncharacterized protein</fullName>
    </submittedName>
</protein>
<proteinExistence type="predicted"/>